<sequence length="86" mass="9530">MLRLCGPEPEGSSADSIEDYTQFFTTDVIFQSRYEVLAWAQSIGEEHDVDNDGNCGFYAIAAQLGWGRGVMVFGPDALRYSILSRS</sequence>
<name>A0A9D5B8N5_PEA</name>
<dbReference type="Proteomes" id="UP001058974">
    <property type="component" value="Chromosome 2"/>
</dbReference>
<evidence type="ECO:0008006" key="3">
    <source>
        <dbReference type="Google" id="ProtNLM"/>
    </source>
</evidence>
<dbReference type="Gramene" id="Psat02G0391300-T1">
    <property type="protein sequence ID" value="KAI5437963.1"/>
    <property type="gene ID" value="KIW84_023913"/>
</dbReference>
<accession>A0A9D5B8N5</accession>
<keyword evidence="2" id="KW-1185">Reference proteome</keyword>
<dbReference type="AlphaFoldDB" id="A0A9D5B8N5"/>
<organism evidence="1 2">
    <name type="scientific">Pisum sativum</name>
    <name type="common">Garden pea</name>
    <name type="synonym">Lathyrus oleraceus</name>
    <dbReference type="NCBI Taxonomy" id="3888"/>
    <lineage>
        <taxon>Eukaryota</taxon>
        <taxon>Viridiplantae</taxon>
        <taxon>Streptophyta</taxon>
        <taxon>Embryophyta</taxon>
        <taxon>Tracheophyta</taxon>
        <taxon>Spermatophyta</taxon>
        <taxon>Magnoliopsida</taxon>
        <taxon>eudicotyledons</taxon>
        <taxon>Gunneridae</taxon>
        <taxon>Pentapetalae</taxon>
        <taxon>rosids</taxon>
        <taxon>fabids</taxon>
        <taxon>Fabales</taxon>
        <taxon>Fabaceae</taxon>
        <taxon>Papilionoideae</taxon>
        <taxon>50 kb inversion clade</taxon>
        <taxon>NPAAA clade</taxon>
        <taxon>Hologalegina</taxon>
        <taxon>IRL clade</taxon>
        <taxon>Fabeae</taxon>
        <taxon>Lathyrus</taxon>
    </lineage>
</organism>
<comment type="caution">
    <text evidence="1">The sequence shown here is derived from an EMBL/GenBank/DDBJ whole genome shotgun (WGS) entry which is preliminary data.</text>
</comment>
<reference evidence="1 2" key="1">
    <citation type="journal article" date="2022" name="Nat. Genet.">
        <title>Improved pea reference genome and pan-genome highlight genomic features and evolutionary characteristics.</title>
        <authorList>
            <person name="Yang T."/>
            <person name="Liu R."/>
            <person name="Luo Y."/>
            <person name="Hu S."/>
            <person name="Wang D."/>
            <person name="Wang C."/>
            <person name="Pandey M.K."/>
            <person name="Ge S."/>
            <person name="Xu Q."/>
            <person name="Li N."/>
            <person name="Li G."/>
            <person name="Huang Y."/>
            <person name="Saxena R.K."/>
            <person name="Ji Y."/>
            <person name="Li M."/>
            <person name="Yan X."/>
            <person name="He Y."/>
            <person name="Liu Y."/>
            <person name="Wang X."/>
            <person name="Xiang C."/>
            <person name="Varshney R.K."/>
            <person name="Ding H."/>
            <person name="Gao S."/>
            <person name="Zong X."/>
        </authorList>
    </citation>
    <scope>NUCLEOTIDE SEQUENCE [LARGE SCALE GENOMIC DNA]</scope>
    <source>
        <strain evidence="1 2">cv. Zhongwan 6</strain>
    </source>
</reference>
<evidence type="ECO:0000313" key="1">
    <source>
        <dbReference type="EMBL" id="KAI5437963.1"/>
    </source>
</evidence>
<proteinExistence type="predicted"/>
<gene>
    <name evidence="1" type="ORF">KIW84_023913</name>
</gene>
<protein>
    <recommendedName>
        <fullName evidence="3">OTU domain-containing protein</fullName>
    </recommendedName>
</protein>
<evidence type="ECO:0000313" key="2">
    <source>
        <dbReference type="Proteomes" id="UP001058974"/>
    </source>
</evidence>
<dbReference type="EMBL" id="JAMSHJ010000002">
    <property type="protein sequence ID" value="KAI5437963.1"/>
    <property type="molecule type" value="Genomic_DNA"/>
</dbReference>